<sequence length="810" mass="86402">MLVDLKVWSPRRTEKPAYHDVPHLSRYSPDLEGTWVTGDKEGFQAQEDMHPCPESTSSDVLVPEHVTGFSYPLPSPALDGASPPGFLGPTSLLAATVISLPRASSDFFLSFTTEVCSRPRLGRGAGPAPHLALPLAAGAGAAGLAPGPRAVQLPHAAVPGQPRPARVRGAGSGSPRVRAPHTCRPARFIRRRLCSRAEQPRRESGPWDPPGSPARNRGVSACWLSTGQEGGGKPLAAGLKEEKPLRSSAPHPQGAPDEEPPLSCAVSWEKKPSEAPGELTGADAGRVCQPTGSGALHKDRTLAPPRPQPQGEGCALPVREVKPGKRPCSPAPNKQKKPNAVGLASTSSPGATNSAHGTHNPVPCGSGRGPCHLSNLLSTLAPNSHNTDQKKRPPEVTCQVRKKTRTLYRSDQLEELERIFQEDHYPDSDKRREIAQTVGVTPQRIMVKGAGQLVAGWRRICGLELSKSRPSTSVWFQNRRAKWRKVEKLNGKENKDSPAGPAPTPASSQFSSAAELPPTVPMDPEPGIFPQVPPLDTLPEPPMLLMSDQTLTPTQQSEGAQRAAVTPPLFSPPPVRRANLPFPLGPVHTPQLMPMLVDTPDSDSSHKNGPCGSWGTSVTPPPTCSYLEELEPQDYQQSNQPGPFQFPQAPQPQFSYLHPFPFHVPSSLTPPLPEDSLFTLPYGPNGGTSQGYFPGPPSGQILLQPPAGNMSTVPWNDPCLPELPFPGPFCPPALGHPPGGDGHFSNLFPASCAQVTSRQPSPGLTRLSEGARPGTGPVLGKAQEEQPAVSVEQPSAPKEVREEDKNSHRP</sequence>
<dbReference type="InterPro" id="IPR009057">
    <property type="entry name" value="Homeodomain-like_sf"/>
</dbReference>
<feature type="compositionally biased region" description="Polar residues" evidence="3">
    <location>
        <begin position="375"/>
        <end position="386"/>
    </location>
</feature>
<dbReference type="SUPFAM" id="SSF46689">
    <property type="entry name" value="Homeodomain-like"/>
    <property type="match status" value="1"/>
</dbReference>
<proteinExistence type="predicted"/>
<dbReference type="PROSITE" id="PS50071">
    <property type="entry name" value="HOMEOBOX_2"/>
    <property type="match status" value="1"/>
</dbReference>
<feature type="compositionally biased region" description="Polar residues" evidence="3">
    <location>
        <begin position="344"/>
        <end position="357"/>
    </location>
</feature>
<dbReference type="GeneID" id="101393056"/>
<reference evidence="6" key="1">
    <citation type="submission" date="2025-08" db="UniProtKB">
        <authorList>
            <consortium name="RefSeq"/>
        </authorList>
    </citation>
    <scope>IDENTIFICATION</scope>
</reference>
<evidence type="ECO:0000256" key="1">
    <source>
        <dbReference type="PROSITE-ProRule" id="PRU00108"/>
    </source>
</evidence>
<dbReference type="Gene3D" id="1.10.10.60">
    <property type="entry name" value="Homeodomain-like"/>
    <property type="match status" value="1"/>
</dbReference>
<comment type="subcellular location">
    <subcellularLocation>
        <location evidence="1 2">Nucleus</location>
    </subcellularLocation>
</comment>
<dbReference type="Pfam" id="PF00046">
    <property type="entry name" value="Homeodomain"/>
    <property type="match status" value="1"/>
</dbReference>
<evidence type="ECO:0000313" key="6">
    <source>
        <dbReference type="RefSeq" id="XP_014643254.1"/>
    </source>
</evidence>
<protein>
    <submittedName>
        <fullName evidence="6">Homeobox protein NOBOX</fullName>
    </submittedName>
</protein>
<name>A0ABM1CUM3_CERSS</name>
<gene>
    <name evidence="6" type="primary">LOC101393056</name>
</gene>
<keyword evidence="5" id="KW-1185">Reference proteome</keyword>
<feature type="region of interest" description="Disordered" evidence="3">
    <location>
        <begin position="195"/>
        <end position="396"/>
    </location>
</feature>
<evidence type="ECO:0000313" key="5">
    <source>
        <dbReference type="Proteomes" id="UP000694910"/>
    </source>
</evidence>
<organism evidence="5 6">
    <name type="scientific">Ceratotherium simum simum</name>
    <name type="common">Southern white rhinoceros</name>
    <dbReference type="NCBI Taxonomy" id="73337"/>
    <lineage>
        <taxon>Eukaryota</taxon>
        <taxon>Metazoa</taxon>
        <taxon>Chordata</taxon>
        <taxon>Craniata</taxon>
        <taxon>Vertebrata</taxon>
        <taxon>Euteleostomi</taxon>
        <taxon>Mammalia</taxon>
        <taxon>Eutheria</taxon>
        <taxon>Laurasiatheria</taxon>
        <taxon>Perissodactyla</taxon>
        <taxon>Rhinocerotidae</taxon>
        <taxon>Ceratotherium</taxon>
    </lineage>
</organism>
<dbReference type="GO" id="GO:0003677">
    <property type="term" value="F:DNA binding"/>
    <property type="evidence" value="ECO:0007669"/>
    <property type="project" value="UniProtKB-KW"/>
</dbReference>
<dbReference type="SMART" id="SM00389">
    <property type="entry name" value="HOX"/>
    <property type="match status" value="1"/>
</dbReference>
<feature type="region of interest" description="Disordered" evidence="3">
    <location>
        <begin position="486"/>
        <end position="526"/>
    </location>
</feature>
<dbReference type="CDD" id="cd00086">
    <property type="entry name" value="homeodomain"/>
    <property type="match status" value="1"/>
</dbReference>
<feature type="region of interest" description="Disordered" evidence="3">
    <location>
        <begin position="552"/>
        <end position="574"/>
    </location>
</feature>
<keyword evidence="1 2" id="KW-0371">Homeobox</keyword>
<dbReference type="RefSeq" id="XP_014643254.1">
    <property type="nucleotide sequence ID" value="XM_014787768.1"/>
</dbReference>
<feature type="domain" description="Homeobox" evidence="4">
    <location>
        <begin position="399"/>
        <end position="486"/>
    </location>
</feature>
<keyword evidence="1 2" id="KW-0238">DNA-binding</keyword>
<accession>A0ABM1CUM3</accession>
<dbReference type="InterPro" id="IPR001356">
    <property type="entry name" value="HD"/>
</dbReference>
<dbReference type="InterPro" id="IPR042988">
    <property type="entry name" value="NOBOX"/>
</dbReference>
<feature type="DNA-binding region" description="Homeobox" evidence="1">
    <location>
        <begin position="401"/>
        <end position="487"/>
    </location>
</feature>
<dbReference type="PANTHER" id="PTHR47060">
    <property type="entry name" value="HOMEOBOX PROTEIN NOBOX"/>
    <property type="match status" value="1"/>
</dbReference>
<feature type="compositionally biased region" description="Basic and acidic residues" evidence="3">
    <location>
        <begin position="798"/>
        <end position="810"/>
    </location>
</feature>
<feature type="compositionally biased region" description="Basic and acidic residues" evidence="3">
    <location>
        <begin position="486"/>
        <end position="496"/>
    </location>
</feature>
<feature type="region of interest" description="Disordered" evidence="3">
    <location>
        <begin position="156"/>
        <end position="180"/>
    </location>
</feature>
<evidence type="ECO:0000259" key="4">
    <source>
        <dbReference type="PROSITE" id="PS50071"/>
    </source>
</evidence>
<evidence type="ECO:0000256" key="2">
    <source>
        <dbReference type="RuleBase" id="RU000682"/>
    </source>
</evidence>
<dbReference type="PANTHER" id="PTHR47060:SF1">
    <property type="entry name" value="HOMEOBOX PROTEIN NOBOX"/>
    <property type="match status" value="1"/>
</dbReference>
<dbReference type="Proteomes" id="UP000694910">
    <property type="component" value="Unplaced"/>
</dbReference>
<evidence type="ECO:0000256" key="3">
    <source>
        <dbReference type="SAM" id="MobiDB-lite"/>
    </source>
</evidence>
<keyword evidence="1 2" id="KW-0539">Nucleus</keyword>
<feature type="region of interest" description="Disordered" evidence="3">
    <location>
        <begin position="754"/>
        <end position="810"/>
    </location>
</feature>